<accession>A0AA40CHE0</accession>
<feature type="domain" description="Heterokaryon incompatibility" evidence="1">
    <location>
        <begin position="101"/>
        <end position="244"/>
    </location>
</feature>
<dbReference type="InterPro" id="IPR010730">
    <property type="entry name" value="HET"/>
</dbReference>
<gene>
    <name evidence="2" type="ORF">B0T16DRAFT_337188</name>
</gene>
<reference evidence="2" key="1">
    <citation type="submission" date="2023-06" db="EMBL/GenBank/DDBJ databases">
        <title>Genome-scale phylogeny and comparative genomics of the fungal order Sordariales.</title>
        <authorList>
            <consortium name="Lawrence Berkeley National Laboratory"/>
            <person name="Hensen N."/>
            <person name="Bonometti L."/>
            <person name="Westerberg I."/>
            <person name="Brannstrom I.O."/>
            <person name="Guillou S."/>
            <person name="Cros-Aarteil S."/>
            <person name="Calhoun S."/>
            <person name="Haridas S."/>
            <person name="Kuo A."/>
            <person name="Mondo S."/>
            <person name="Pangilinan J."/>
            <person name="Riley R."/>
            <person name="Labutti K."/>
            <person name="Andreopoulos B."/>
            <person name="Lipzen A."/>
            <person name="Chen C."/>
            <person name="Yanf M."/>
            <person name="Daum C."/>
            <person name="Ng V."/>
            <person name="Clum A."/>
            <person name="Steindorff A."/>
            <person name="Ohm R."/>
            <person name="Martin F."/>
            <person name="Silar P."/>
            <person name="Natvig D."/>
            <person name="Lalanne C."/>
            <person name="Gautier V."/>
            <person name="Ament-Velasquez S.L."/>
            <person name="Kruys A."/>
            <person name="Hutchinson M.I."/>
            <person name="Powell A.J."/>
            <person name="Barry K."/>
            <person name="Miller A.N."/>
            <person name="Grigoriev I.V."/>
            <person name="Debuchy R."/>
            <person name="Gladieux P."/>
            <person name="Thoren M.H."/>
            <person name="Johannesson H."/>
        </authorList>
    </citation>
    <scope>NUCLEOTIDE SEQUENCE</scope>
    <source>
        <strain evidence="2">SMH2532-1</strain>
    </source>
</reference>
<comment type="caution">
    <text evidence="2">The sequence shown here is derived from an EMBL/GenBank/DDBJ whole genome shotgun (WGS) entry which is preliminary data.</text>
</comment>
<keyword evidence="3" id="KW-1185">Reference proteome</keyword>
<evidence type="ECO:0000259" key="1">
    <source>
        <dbReference type="Pfam" id="PF06985"/>
    </source>
</evidence>
<proteinExistence type="predicted"/>
<name>A0AA40CHE0_9PEZI</name>
<organism evidence="2 3">
    <name type="scientific">Cercophora newfieldiana</name>
    <dbReference type="NCBI Taxonomy" id="92897"/>
    <lineage>
        <taxon>Eukaryota</taxon>
        <taxon>Fungi</taxon>
        <taxon>Dikarya</taxon>
        <taxon>Ascomycota</taxon>
        <taxon>Pezizomycotina</taxon>
        <taxon>Sordariomycetes</taxon>
        <taxon>Sordariomycetidae</taxon>
        <taxon>Sordariales</taxon>
        <taxon>Lasiosphaeriaceae</taxon>
        <taxon>Cercophora</taxon>
    </lineage>
</organism>
<dbReference type="PANTHER" id="PTHR33112:SF10">
    <property type="entry name" value="TOL"/>
    <property type="match status" value="1"/>
</dbReference>
<evidence type="ECO:0000313" key="2">
    <source>
        <dbReference type="EMBL" id="KAK0638916.1"/>
    </source>
</evidence>
<protein>
    <submittedName>
        <fullName evidence="2">Heterokaryon incompatibility protein-domain-containing protein</fullName>
    </submittedName>
</protein>
<dbReference type="PANTHER" id="PTHR33112">
    <property type="entry name" value="DOMAIN PROTEIN, PUTATIVE-RELATED"/>
    <property type="match status" value="1"/>
</dbReference>
<evidence type="ECO:0000313" key="3">
    <source>
        <dbReference type="Proteomes" id="UP001174936"/>
    </source>
</evidence>
<dbReference type="Proteomes" id="UP001174936">
    <property type="component" value="Unassembled WGS sequence"/>
</dbReference>
<sequence length="511" mass="58755">MWVTCFSPSYSFRLVSTLRTSEHRSPFDLAKRPILEAINGASTECLPYFQLLREWVRECDQSHECKRPTGANYWPTRVIFVGDPDPDKLVLVEKRGTGEDYVTLSHCWGVQTEETRRFCTTQDNYQRRLQGFSYNDLPKTFQDAVRVTRELGKQHLWIDSLCIIQQNQEDWKKEAGQMENVFASAYCTIAATSASGCRDGFLKPDLDSQHIEIQGIPGRPAYVSDFDKDVGEGPLSTRAWVLQERVLSRRTIHFSAEQTYWECGSGVRCENFTKLECPPGRHYFVLDANFPTRLRTAGHDRTVDFIKYLFKKYSRCGITFESDRDVAISGLVERIGASLETGARYGIFTCFLADLLLWKRSDGEMADRIEYSGRTVPSWSWMAYSRGIDFISDPTLVVPPHTDLCFHNNKPALIVKVRQFANCRIEQEGERYAIVADTGKMVGTLWFDRGYIEFRHCVVIGMRKDNMDDARKTYYILVVRGKGPGQGYERLGVGEVEARYVSKKCNREELW</sequence>
<dbReference type="EMBL" id="JAULSV010000007">
    <property type="protein sequence ID" value="KAK0638916.1"/>
    <property type="molecule type" value="Genomic_DNA"/>
</dbReference>
<dbReference type="AlphaFoldDB" id="A0AA40CHE0"/>
<dbReference type="Pfam" id="PF06985">
    <property type="entry name" value="HET"/>
    <property type="match status" value="1"/>
</dbReference>